<evidence type="ECO:0000313" key="5">
    <source>
        <dbReference type="Proteomes" id="UP001221838"/>
    </source>
</evidence>
<dbReference type="Proteomes" id="UP001221838">
    <property type="component" value="Unassembled WGS sequence"/>
</dbReference>
<accession>A0ABT5D8S1</accession>
<dbReference type="EMBL" id="JAQNDM010000002">
    <property type="protein sequence ID" value="MDC0710066.1"/>
    <property type="molecule type" value="Genomic_DNA"/>
</dbReference>
<dbReference type="InterPro" id="IPR051267">
    <property type="entry name" value="STEAP_metalloreductase"/>
</dbReference>
<feature type="chain" id="PRO_5046822294" evidence="2">
    <location>
        <begin position="32"/>
        <end position="252"/>
    </location>
</feature>
<evidence type="ECO:0000256" key="2">
    <source>
        <dbReference type="SAM" id="SignalP"/>
    </source>
</evidence>
<reference evidence="4 5" key="1">
    <citation type="submission" date="2022-11" db="EMBL/GenBank/DDBJ databases">
        <title>Minimal conservation of predation-associated metabolite biosynthetic gene clusters underscores biosynthetic potential of Myxococcota including descriptions for ten novel species: Archangium lansinium sp. nov., Myxococcus landrumus sp. nov., Nannocystis bai.</title>
        <authorList>
            <person name="Ahearne A."/>
            <person name="Stevens C."/>
            <person name="Dowd S."/>
        </authorList>
    </citation>
    <scope>NUCLEOTIDE SEQUENCE [LARGE SCALE GENOMIC DNA]</scope>
    <source>
        <strain evidence="4 5">NCWAL01</strain>
    </source>
</reference>
<dbReference type="InterPro" id="IPR028939">
    <property type="entry name" value="P5C_Rdtase_cat_N"/>
</dbReference>
<keyword evidence="2" id="KW-0732">Signal</keyword>
<dbReference type="Pfam" id="PF03807">
    <property type="entry name" value="F420_oxidored"/>
    <property type="match status" value="1"/>
</dbReference>
<protein>
    <submittedName>
        <fullName evidence="4">NAD(P)-binding domain-containing protein</fullName>
    </submittedName>
</protein>
<proteinExistence type="predicted"/>
<sequence>MNRAMRIRRASLLGLASALALLLLPVPRAHASAPEKAVSRTVKPRKIGIIGTGKIGGALARLWVKAGYEVLISSRHPEELKPLAEQLGPKARVGTPREAAAYGDVVLISVPYGALPQIGRDHAKQLSGKVVLETGNPYPQRDGPLAEEARLKGTGQTSKALLPGVRLVRAFNAISAVDLSNQSGREGTLVGIPIASDDEEALKIASELVKAAGFEPVVVGGLERAKDFDVGTPVYTRLLTAEELRKHLGLPQ</sequence>
<keyword evidence="5" id="KW-1185">Reference proteome</keyword>
<dbReference type="RefSeq" id="WP_272139167.1">
    <property type="nucleotide sequence ID" value="NZ_JAQNDM010000002.1"/>
</dbReference>
<dbReference type="PANTHER" id="PTHR14239">
    <property type="entry name" value="DUDULIN-RELATED"/>
    <property type="match status" value="1"/>
</dbReference>
<dbReference type="InterPro" id="IPR036291">
    <property type="entry name" value="NAD(P)-bd_dom_sf"/>
</dbReference>
<dbReference type="Gene3D" id="3.40.50.720">
    <property type="entry name" value="NAD(P)-binding Rossmann-like Domain"/>
    <property type="match status" value="1"/>
</dbReference>
<keyword evidence="1" id="KW-0560">Oxidoreductase</keyword>
<dbReference type="SUPFAM" id="SSF51735">
    <property type="entry name" value="NAD(P)-binding Rossmann-fold domains"/>
    <property type="match status" value="1"/>
</dbReference>
<gene>
    <name evidence="4" type="ORF">POL68_16440</name>
</gene>
<comment type="caution">
    <text evidence="4">The sequence shown here is derived from an EMBL/GenBank/DDBJ whole genome shotgun (WGS) entry which is preliminary data.</text>
</comment>
<evidence type="ECO:0000256" key="1">
    <source>
        <dbReference type="ARBA" id="ARBA00023002"/>
    </source>
</evidence>
<name>A0ABT5D8S1_9BACT</name>
<feature type="signal peptide" evidence="2">
    <location>
        <begin position="1"/>
        <end position="31"/>
    </location>
</feature>
<evidence type="ECO:0000313" key="4">
    <source>
        <dbReference type="EMBL" id="MDC0710066.1"/>
    </source>
</evidence>
<evidence type="ECO:0000259" key="3">
    <source>
        <dbReference type="Pfam" id="PF03807"/>
    </source>
</evidence>
<feature type="domain" description="Pyrroline-5-carboxylate reductase catalytic N-terminal" evidence="3">
    <location>
        <begin position="46"/>
        <end position="137"/>
    </location>
</feature>
<organism evidence="4 5">
    <name type="scientific">Stigmatella ashevillensis</name>
    <dbReference type="NCBI Taxonomy" id="2995309"/>
    <lineage>
        <taxon>Bacteria</taxon>
        <taxon>Pseudomonadati</taxon>
        <taxon>Myxococcota</taxon>
        <taxon>Myxococcia</taxon>
        <taxon>Myxococcales</taxon>
        <taxon>Cystobacterineae</taxon>
        <taxon>Archangiaceae</taxon>
        <taxon>Stigmatella</taxon>
    </lineage>
</organism>